<reference evidence="2" key="2">
    <citation type="submission" date="2017-10" db="EMBL/GenBank/DDBJ databases">
        <title>Ladona fulva Genome sequencing and assembly.</title>
        <authorList>
            <person name="Murali S."/>
            <person name="Richards S."/>
            <person name="Bandaranaike D."/>
            <person name="Bellair M."/>
            <person name="Blankenburg K."/>
            <person name="Chao H."/>
            <person name="Dinh H."/>
            <person name="Doddapaneni H."/>
            <person name="Dugan-Rocha S."/>
            <person name="Elkadiri S."/>
            <person name="Gnanaolivu R."/>
            <person name="Hernandez B."/>
            <person name="Skinner E."/>
            <person name="Javaid M."/>
            <person name="Lee S."/>
            <person name="Li M."/>
            <person name="Ming W."/>
            <person name="Munidasa M."/>
            <person name="Muniz J."/>
            <person name="Nguyen L."/>
            <person name="Hughes D."/>
            <person name="Osuji N."/>
            <person name="Pu L.-L."/>
            <person name="Puazo M."/>
            <person name="Qu C."/>
            <person name="Quiroz J."/>
            <person name="Raj R."/>
            <person name="Weissenberger G."/>
            <person name="Xin Y."/>
            <person name="Zou X."/>
            <person name="Han Y."/>
            <person name="Worley K."/>
            <person name="Muzny D."/>
            <person name="Gibbs R."/>
        </authorList>
    </citation>
    <scope>NUCLEOTIDE SEQUENCE</scope>
    <source>
        <strain evidence="2">Sampled in the wild</strain>
    </source>
</reference>
<dbReference type="Proteomes" id="UP000792457">
    <property type="component" value="Unassembled WGS sequence"/>
</dbReference>
<evidence type="ECO:0000256" key="1">
    <source>
        <dbReference type="SAM" id="MobiDB-lite"/>
    </source>
</evidence>
<keyword evidence="3" id="KW-1185">Reference proteome</keyword>
<dbReference type="EMBL" id="KZ308520">
    <property type="protein sequence ID" value="KAG8230970.1"/>
    <property type="molecule type" value="Genomic_DNA"/>
</dbReference>
<gene>
    <name evidence="2" type="ORF">J437_LFUL003928</name>
</gene>
<dbReference type="OrthoDB" id="8186948at2759"/>
<reference evidence="2" key="1">
    <citation type="submission" date="2013-04" db="EMBL/GenBank/DDBJ databases">
        <authorList>
            <person name="Qu J."/>
            <person name="Murali S.C."/>
            <person name="Bandaranaike D."/>
            <person name="Bellair M."/>
            <person name="Blankenburg K."/>
            <person name="Chao H."/>
            <person name="Dinh H."/>
            <person name="Doddapaneni H."/>
            <person name="Downs B."/>
            <person name="Dugan-Rocha S."/>
            <person name="Elkadiri S."/>
            <person name="Gnanaolivu R.D."/>
            <person name="Hernandez B."/>
            <person name="Javaid M."/>
            <person name="Jayaseelan J.C."/>
            <person name="Lee S."/>
            <person name="Li M."/>
            <person name="Ming W."/>
            <person name="Munidasa M."/>
            <person name="Muniz J."/>
            <person name="Nguyen L."/>
            <person name="Ongeri F."/>
            <person name="Osuji N."/>
            <person name="Pu L.-L."/>
            <person name="Puazo M."/>
            <person name="Qu C."/>
            <person name="Quiroz J."/>
            <person name="Raj R."/>
            <person name="Weissenberger G."/>
            <person name="Xin Y."/>
            <person name="Zou X."/>
            <person name="Han Y."/>
            <person name="Richards S."/>
            <person name="Worley K."/>
            <person name="Muzny D."/>
            <person name="Gibbs R."/>
        </authorList>
    </citation>
    <scope>NUCLEOTIDE SEQUENCE</scope>
    <source>
        <strain evidence="2">Sampled in the wild</strain>
    </source>
</reference>
<feature type="compositionally biased region" description="Low complexity" evidence="1">
    <location>
        <begin position="44"/>
        <end position="56"/>
    </location>
</feature>
<sequence length="135" mass="14464">MRFNEQRGETQHHSVHHVMQAWPGAEPSGVYKSSKAKKNEQLESVGAARGSGSDSGVSGGHWTDSERSPLAPEVRLQRDFVIGGGGADSGIATPVSIADDKGLAGESPMKAFSLTYGFAAWCHRENLRDSQIRSL</sequence>
<organism evidence="2 3">
    <name type="scientific">Ladona fulva</name>
    <name type="common">Scarce chaser dragonfly</name>
    <name type="synonym">Libellula fulva</name>
    <dbReference type="NCBI Taxonomy" id="123851"/>
    <lineage>
        <taxon>Eukaryota</taxon>
        <taxon>Metazoa</taxon>
        <taxon>Ecdysozoa</taxon>
        <taxon>Arthropoda</taxon>
        <taxon>Hexapoda</taxon>
        <taxon>Insecta</taxon>
        <taxon>Pterygota</taxon>
        <taxon>Palaeoptera</taxon>
        <taxon>Odonata</taxon>
        <taxon>Epiprocta</taxon>
        <taxon>Anisoptera</taxon>
        <taxon>Libelluloidea</taxon>
        <taxon>Libellulidae</taxon>
        <taxon>Ladona</taxon>
    </lineage>
</organism>
<dbReference type="AlphaFoldDB" id="A0A8K0KC28"/>
<comment type="caution">
    <text evidence="2">The sequence shown here is derived from an EMBL/GenBank/DDBJ whole genome shotgun (WGS) entry which is preliminary data.</text>
</comment>
<proteinExistence type="predicted"/>
<accession>A0A8K0KC28</accession>
<evidence type="ECO:0000313" key="2">
    <source>
        <dbReference type="EMBL" id="KAG8230970.1"/>
    </source>
</evidence>
<protein>
    <submittedName>
        <fullName evidence="2">Uncharacterized protein</fullName>
    </submittedName>
</protein>
<name>A0A8K0KC28_LADFU</name>
<evidence type="ECO:0000313" key="3">
    <source>
        <dbReference type="Proteomes" id="UP000792457"/>
    </source>
</evidence>
<feature type="compositionally biased region" description="Basic and acidic residues" evidence="1">
    <location>
        <begin position="1"/>
        <end position="12"/>
    </location>
</feature>
<feature type="region of interest" description="Disordered" evidence="1">
    <location>
        <begin position="1"/>
        <end position="71"/>
    </location>
</feature>